<organism evidence="2 3">
    <name type="scientific">Mucilaginibacter terrae</name>
    <dbReference type="NCBI Taxonomy" id="1955052"/>
    <lineage>
        <taxon>Bacteria</taxon>
        <taxon>Pseudomonadati</taxon>
        <taxon>Bacteroidota</taxon>
        <taxon>Sphingobacteriia</taxon>
        <taxon>Sphingobacteriales</taxon>
        <taxon>Sphingobacteriaceae</taxon>
        <taxon>Mucilaginibacter</taxon>
    </lineage>
</organism>
<proteinExistence type="predicted"/>
<keyword evidence="3" id="KW-1185">Reference proteome</keyword>
<accession>A0ABU3H0X3</accession>
<comment type="caution">
    <text evidence="2">The sequence shown here is derived from an EMBL/GenBank/DDBJ whole genome shotgun (WGS) entry which is preliminary data.</text>
</comment>
<evidence type="ECO:0000313" key="2">
    <source>
        <dbReference type="EMBL" id="MDT3405658.1"/>
    </source>
</evidence>
<evidence type="ECO:0000256" key="1">
    <source>
        <dbReference type="SAM" id="SignalP"/>
    </source>
</evidence>
<keyword evidence="1" id="KW-0732">Signal</keyword>
<evidence type="ECO:0000313" key="3">
    <source>
        <dbReference type="Proteomes" id="UP001258315"/>
    </source>
</evidence>
<dbReference type="Proteomes" id="UP001258315">
    <property type="component" value="Unassembled WGS sequence"/>
</dbReference>
<reference evidence="3" key="1">
    <citation type="submission" date="2023-07" db="EMBL/GenBank/DDBJ databases">
        <title>Functional and genomic diversity of the sorghum phyllosphere microbiome.</title>
        <authorList>
            <person name="Shade A."/>
        </authorList>
    </citation>
    <scope>NUCLEOTIDE SEQUENCE [LARGE SCALE GENOMIC DNA]</scope>
    <source>
        <strain evidence="3">SORGH_AS_0422</strain>
    </source>
</reference>
<name>A0ABU3H0X3_9SPHI</name>
<dbReference type="EMBL" id="JAVLVU010000001">
    <property type="protein sequence ID" value="MDT3405658.1"/>
    <property type="molecule type" value="Genomic_DNA"/>
</dbReference>
<feature type="signal peptide" evidence="1">
    <location>
        <begin position="1"/>
        <end position="20"/>
    </location>
</feature>
<protein>
    <submittedName>
        <fullName evidence="2">Uncharacterized protein</fullName>
    </submittedName>
</protein>
<feature type="chain" id="PRO_5046511104" evidence="1">
    <location>
        <begin position="21"/>
        <end position="67"/>
    </location>
</feature>
<gene>
    <name evidence="2" type="ORF">QE417_004730</name>
</gene>
<sequence>MHKYFIYLALCLNTTFFFSAYSQKKPVNSTKLPISKKAYKLHEYVPSDCIETKKYSLKQRFKEYPFN</sequence>